<name>A0A484LI27_9ASTE</name>
<evidence type="ECO:0000313" key="1">
    <source>
        <dbReference type="EMBL" id="VFQ76122.1"/>
    </source>
</evidence>
<reference evidence="1 2" key="1">
    <citation type="submission" date="2018-04" db="EMBL/GenBank/DDBJ databases">
        <authorList>
            <person name="Vogel A."/>
        </authorList>
    </citation>
    <scope>NUCLEOTIDE SEQUENCE [LARGE SCALE GENOMIC DNA]</scope>
</reference>
<dbReference type="EMBL" id="OOIL02001477">
    <property type="protein sequence ID" value="VFQ76122.1"/>
    <property type="molecule type" value="Genomic_DNA"/>
</dbReference>
<keyword evidence="2" id="KW-1185">Reference proteome</keyword>
<dbReference type="Proteomes" id="UP000595140">
    <property type="component" value="Unassembled WGS sequence"/>
</dbReference>
<organism evidence="1 2">
    <name type="scientific">Cuscuta campestris</name>
    <dbReference type="NCBI Taxonomy" id="132261"/>
    <lineage>
        <taxon>Eukaryota</taxon>
        <taxon>Viridiplantae</taxon>
        <taxon>Streptophyta</taxon>
        <taxon>Embryophyta</taxon>
        <taxon>Tracheophyta</taxon>
        <taxon>Spermatophyta</taxon>
        <taxon>Magnoliopsida</taxon>
        <taxon>eudicotyledons</taxon>
        <taxon>Gunneridae</taxon>
        <taxon>Pentapetalae</taxon>
        <taxon>asterids</taxon>
        <taxon>lamiids</taxon>
        <taxon>Solanales</taxon>
        <taxon>Convolvulaceae</taxon>
        <taxon>Cuscuteae</taxon>
        <taxon>Cuscuta</taxon>
        <taxon>Cuscuta subgen. Grammica</taxon>
        <taxon>Cuscuta sect. Cleistogrammica</taxon>
    </lineage>
</organism>
<gene>
    <name evidence="1" type="ORF">CCAM_LOCUS17898</name>
</gene>
<dbReference type="AlphaFoldDB" id="A0A484LI27"/>
<proteinExistence type="predicted"/>
<protein>
    <submittedName>
        <fullName evidence="1">Uncharacterized protein</fullName>
    </submittedName>
</protein>
<accession>A0A484LI27</accession>
<evidence type="ECO:0000313" key="2">
    <source>
        <dbReference type="Proteomes" id="UP000595140"/>
    </source>
</evidence>
<sequence>MKRRGSLESGEVENRKGNLVGIEVISVKGIIIVTIEAKTEVIGTVTETETETEGMIERGSALVAMILRPAAGHVLDRESVPAITIATGVMTATRPNTTAIFVRSLFARLRSIN</sequence>